<dbReference type="InterPro" id="IPR058643">
    <property type="entry name" value="BRE1-like_CC"/>
</dbReference>
<reference evidence="11" key="1">
    <citation type="submission" date="2011-12" db="EMBL/GenBank/DDBJ databases">
        <title>The Draft Genome of Lepisosteus oculatus.</title>
        <authorList>
            <consortium name="The Broad Institute Genome Assembly &amp; Analysis Group"/>
            <consortium name="Computational R&amp;D Group"/>
            <consortium name="and Sequencing Platform"/>
            <person name="Di Palma F."/>
            <person name="Alfoldi J."/>
            <person name="Johnson J."/>
            <person name="Berlin A."/>
            <person name="Gnerre S."/>
            <person name="Jaffe D."/>
            <person name="MacCallum I."/>
            <person name="Young S."/>
            <person name="Walker B.J."/>
            <person name="Lander E.S."/>
            <person name="Lindblad-Toh K."/>
        </authorList>
    </citation>
    <scope>NUCLEOTIDE SEQUENCE [LARGE SCALE GENOMIC DNA]</scope>
</reference>
<dbReference type="OMA" id="VAVCLNT"/>
<sequence>MSGLKRPADPLTSGPPEKRREREREGEREAEDGGAAGGSTAVETVIKLGGVSNTEEQDIRALQVKNRKLGEALDQRQVIEDELRDRAERLERRQATDDASLLILNRYWNQFDENVRLIGRRYDLQAELGDLLPPSEGRSLKPETPESDGDSNQERGRDCKSQGEAALSFLATLASSSSEEMEAELQERVESSRGLTSRLVEAYDALWATVRQLERELSQGCAAPGIQESSGSGGNSLQTERGRKGQKIKCGVVRKHDAHVCAQSQSLSSAVQCAESRVSELQVRIEELQWDMEKIRRRENRLNAHLGEVLERVNSKGYKVCGEASSVCGTITINKRKVSEAAPAESRRAMSVSRAQTRERKKRQWQPKTVSRGSYSSRLLSAVSSWLLVVRPSHAHQKEHRFIQRGSVQTRSREDGVMAVARGDGQTRRSLPCAGPTGNNLLRVLFPGVPPSLCAQFEEMNSELEENRELAENRLSELQRLTQDLQQISQENNSMRVRLCRAARSWEKLILLIHARAVKGSSLLQSQSSTELDVKEETASPLTPSTSSDITVKAEPEPSPATPTSTGPVMKAEPGADSEGGSREEEKDRDRENQSEDTGPERCAVIGGVKRKEVEQLKIVRAELKKAQESQREMKLLLDMYRSAPKEQRDKVQLMAAERKAKSEAEELRQRLRELEERERREGKKMADEEALRKIRSVEEQIDTLNKKLSLAKQEEEALLSEMDVTGQAFEDMQEQNIRLMQQLREKDDANFKLMSERIKSNQIHKLLKEEKEELADQLLTLKTQVDAQLQVVRKLEEKERLLQGTISTAERELALRTQALEMNKRKAVESVQLSEELRSQMESVQSRLSAVREEVIENSISREKESFNARRAQEDISKLRRKLEKAKKPENIPNCDEILNEEVKLTCVHALCVLCVQRHADPLQQRTCVRALCVLCAQIHADPLQQRACVRALYTRGPSEHHRVMLI</sequence>
<evidence type="ECO:0000256" key="6">
    <source>
        <dbReference type="RuleBase" id="RU365038"/>
    </source>
</evidence>
<keyword evidence="6" id="KW-0833">Ubl conjugation pathway</keyword>
<keyword evidence="6" id="KW-0808">Transferase</keyword>
<dbReference type="HOGENOM" id="CLU_002640_0_0_1"/>
<protein>
    <recommendedName>
        <fullName evidence="6">E3 ubiquitin protein ligase</fullName>
        <ecNumber evidence="6">2.3.2.27</ecNumber>
    </recommendedName>
</protein>
<dbReference type="UniPathway" id="UPA00143"/>
<dbReference type="Proteomes" id="UP000018468">
    <property type="component" value="Linkage group LG9"/>
</dbReference>
<dbReference type="GO" id="GO:0061630">
    <property type="term" value="F:ubiquitin protein ligase activity"/>
    <property type="evidence" value="ECO:0000318"/>
    <property type="project" value="GO_Central"/>
</dbReference>
<keyword evidence="6 7" id="KW-0175">Coiled coil</keyword>
<dbReference type="EMBL" id="AHAT01027223">
    <property type="status" value="NOT_ANNOTATED_CDS"/>
    <property type="molecule type" value="Genomic_DNA"/>
</dbReference>
<keyword evidence="4 6" id="KW-0862">Zinc</keyword>
<evidence type="ECO:0000256" key="3">
    <source>
        <dbReference type="ARBA" id="ARBA00022771"/>
    </source>
</evidence>
<evidence type="ECO:0000256" key="8">
    <source>
        <dbReference type="SAM" id="MobiDB-lite"/>
    </source>
</evidence>
<evidence type="ECO:0000256" key="7">
    <source>
        <dbReference type="SAM" id="Coils"/>
    </source>
</evidence>
<feature type="region of interest" description="Disordered" evidence="8">
    <location>
        <begin position="342"/>
        <end position="369"/>
    </location>
</feature>
<feature type="coiled-coil region" evidence="7">
    <location>
        <begin position="610"/>
        <end position="890"/>
    </location>
</feature>
<comment type="pathway">
    <text evidence="6">Protein modification; protein ubiquitination.</text>
</comment>
<dbReference type="EC" id="2.3.2.27" evidence="6"/>
<dbReference type="Bgee" id="ENSLOCG00000008174">
    <property type="expression patterns" value="Expressed in zone of skin and 13 other cell types or tissues"/>
</dbReference>
<dbReference type="EMBL" id="AHAT01027218">
    <property type="status" value="NOT_ANNOTATED_CDS"/>
    <property type="molecule type" value="Genomic_DNA"/>
</dbReference>
<evidence type="ECO:0000256" key="4">
    <source>
        <dbReference type="ARBA" id="ARBA00022833"/>
    </source>
</evidence>
<reference evidence="10" key="3">
    <citation type="submission" date="2025-09" db="UniProtKB">
        <authorList>
            <consortium name="Ensembl"/>
        </authorList>
    </citation>
    <scope>IDENTIFICATION</scope>
</reference>
<evidence type="ECO:0000313" key="11">
    <source>
        <dbReference type="Proteomes" id="UP000018468"/>
    </source>
</evidence>
<dbReference type="AlphaFoldDB" id="W5MNG5"/>
<dbReference type="EMBL" id="AHAT01027224">
    <property type="status" value="NOT_ANNOTATED_CDS"/>
    <property type="molecule type" value="Genomic_DNA"/>
</dbReference>
<reference evidence="10" key="2">
    <citation type="submission" date="2025-08" db="UniProtKB">
        <authorList>
            <consortium name="Ensembl"/>
        </authorList>
    </citation>
    <scope>IDENTIFICATION</scope>
</reference>
<dbReference type="GO" id="GO:0008270">
    <property type="term" value="F:zinc ion binding"/>
    <property type="evidence" value="ECO:0007669"/>
    <property type="project" value="UniProtKB-KW"/>
</dbReference>
<dbReference type="GO" id="GO:0006325">
    <property type="term" value="P:chromatin organization"/>
    <property type="evidence" value="ECO:0007669"/>
    <property type="project" value="UniProtKB-KW"/>
</dbReference>
<dbReference type="PROSITE" id="PS00518">
    <property type="entry name" value="ZF_RING_1"/>
    <property type="match status" value="1"/>
</dbReference>
<organism evidence="10 11">
    <name type="scientific">Lepisosteus oculatus</name>
    <name type="common">Spotted gar</name>
    <dbReference type="NCBI Taxonomy" id="7918"/>
    <lineage>
        <taxon>Eukaryota</taxon>
        <taxon>Metazoa</taxon>
        <taxon>Chordata</taxon>
        <taxon>Craniata</taxon>
        <taxon>Vertebrata</taxon>
        <taxon>Euteleostomi</taxon>
        <taxon>Actinopterygii</taxon>
        <taxon>Neopterygii</taxon>
        <taxon>Holostei</taxon>
        <taxon>Semionotiformes</taxon>
        <taxon>Lepisosteidae</taxon>
        <taxon>Lepisosteus</taxon>
    </lineage>
</organism>
<dbReference type="STRING" id="7918.ENSLOCP00000009924"/>
<feature type="compositionally biased region" description="Basic and acidic residues" evidence="8">
    <location>
        <begin position="16"/>
        <end position="27"/>
    </location>
</feature>
<keyword evidence="3 6" id="KW-0863">Zinc-finger</keyword>
<dbReference type="GeneTree" id="ENSGT00390000002866"/>
<feature type="compositionally biased region" description="Polar residues" evidence="8">
    <location>
        <begin position="227"/>
        <end position="239"/>
    </location>
</feature>
<accession>W5MNG5</accession>
<keyword evidence="11" id="KW-1185">Reference proteome</keyword>
<name>W5MNG5_LEPOC</name>
<feature type="compositionally biased region" description="Basic and acidic residues" evidence="8">
    <location>
        <begin position="152"/>
        <end position="161"/>
    </location>
</feature>
<feature type="region of interest" description="Disordered" evidence="8">
    <location>
        <begin position="221"/>
        <end position="243"/>
    </location>
</feature>
<evidence type="ECO:0000256" key="1">
    <source>
        <dbReference type="ARBA" id="ARBA00004123"/>
    </source>
</evidence>
<evidence type="ECO:0000259" key="9">
    <source>
        <dbReference type="Pfam" id="PF26095"/>
    </source>
</evidence>
<comment type="similarity">
    <text evidence="6">Belongs to the BRE1 family.</text>
</comment>
<dbReference type="GO" id="GO:0005634">
    <property type="term" value="C:nucleus"/>
    <property type="evidence" value="ECO:0000318"/>
    <property type="project" value="GO_Central"/>
</dbReference>
<dbReference type="EMBL" id="AHAT01027219">
    <property type="status" value="NOT_ANNOTATED_CDS"/>
    <property type="molecule type" value="Genomic_DNA"/>
</dbReference>
<feature type="region of interest" description="Disordered" evidence="8">
    <location>
        <begin position="1"/>
        <end position="42"/>
    </location>
</feature>
<feature type="domain" description="BRE1-like coiled-coil containing" evidence="9">
    <location>
        <begin position="90"/>
        <end position="219"/>
    </location>
</feature>
<feature type="region of interest" description="Disordered" evidence="8">
    <location>
        <begin position="523"/>
        <end position="604"/>
    </location>
</feature>
<feature type="coiled-coil region" evidence="7">
    <location>
        <begin position="271"/>
        <end position="305"/>
    </location>
</feature>
<dbReference type="EMBL" id="AHAT01027220">
    <property type="status" value="NOT_ANNOTATED_CDS"/>
    <property type="molecule type" value="Genomic_DNA"/>
</dbReference>
<keyword evidence="5 6" id="KW-0539">Nucleus</keyword>
<dbReference type="EMBL" id="AHAT01027222">
    <property type="status" value="NOT_ANNOTATED_CDS"/>
    <property type="molecule type" value="Genomic_DNA"/>
</dbReference>
<comment type="catalytic activity">
    <reaction evidence="6">
        <text>S-ubiquitinyl-[E2 ubiquitin-conjugating enzyme]-L-cysteine + [acceptor protein]-L-lysine = [E2 ubiquitin-conjugating enzyme]-L-cysteine + N(6)-ubiquitinyl-[acceptor protein]-L-lysine.</text>
        <dbReference type="EC" id="2.3.2.27"/>
    </reaction>
</comment>
<dbReference type="PANTHER" id="PTHR23163:SF2">
    <property type="entry name" value="E3 UBIQUITIN-PROTEIN LIGASE BRE1A"/>
    <property type="match status" value="1"/>
</dbReference>
<feature type="compositionally biased region" description="Polar residues" evidence="8">
    <location>
        <begin position="540"/>
        <end position="550"/>
    </location>
</feature>
<evidence type="ECO:0000256" key="2">
    <source>
        <dbReference type="ARBA" id="ARBA00022723"/>
    </source>
</evidence>
<dbReference type="Ensembl" id="ENSLOCT00000009936.1">
    <property type="protein sequence ID" value="ENSLOCP00000009924.1"/>
    <property type="gene ID" value="ENSLOCG00000008174.1"/>
</dbReference>
<keyword evidence="2 6" id="KW-0479">Metal-binding</keyword>
<proteinExistence type="inferred from homology"/>
<dbReference type="InterPro" id="IPR017907">
    <property type="entry name" value="Znf_RING_CS"/>
</dbReference>
<feature type="coiled-coil region" evidence="7">
    <location>
        <begin position="454"/>
        <end position="498"/>
    </location>
</feature>
<dbReference type="PANTHER" id="PTHR23163">
    <property type="entry name" value="RING FINGER PROTEIN-RELATED"/>
    <property type="match status" value="1"/>
</dbReference>
<dbReference type="InterPro" id="IPR013956">
    <property type="entry name" value="E3_ubiquit_lig_Bre1"/>
</dbReference>
<feature type="region of interest" description="Disordered" evidence="8">
    <location>
        <begin position="131"/>
        <end position="161"/>
    </location>
</feature>
<dbReference type="InParanoid" id="W5MNG5"/>
<evidence type="ECO:0000256" key="5">
    <source>
        <dbReference type="ARBA" id="ARBA00023242"/>
    </source>
</evidence>
<feature type="compositionally biased region" description="Basic and acidic residues" evidence="8">
    <location>
        <begin position="580"/>
        <end position="594"/>
    </location>
</feature>
<dbReference type="GO" id="GO:0016567">
    <property type="term" value="P:protein ubiquitination"/>
    <property type="evidence" value="ECO:0007669"/>
    <property type="project" value="UniProtKB-UniRule"/>
</dbReference>
<evidence type="ECO:0000313" key="10">
    <source>
        <dbReference type="Ensembl" id="ENSLOCP00000009924.1"/>
    </source>
</evidence>
<keyword evidence="6" id="KW-0156">Chromatin regulator</keyword>
<dbReference type="GO" id="GO:0033503">
    <property type="term" value="C:HULC complex"/>
    <property type="evidence" value="ECO:0000318"/>
    <property type="project" value="GO_Central"/>
</dbReference>
<comment type="subcellular location">
    <subcellularLocation>
        <location evidence="1 6">Nucleus</location>
    </subcellularLocation>
</comment>
<dbReference type="eggNOG" id="KOG0978">
    <property type="taxonomic scope" value="Eukaryota"/>
</dbReference>
<dbReference type="Pfam" id="PF26095">
    <property type="entry name" value="CC_Bre1"/>
    <property type="match status" value="1"/>
</dbReference>
<dbReference type="FunCoup" id="W5MNG5">
    <property type="interactions" value="1535"/>
</dbReference>
<dbReference type="EMBL" id="AHAT01027221">
    <property type="status" value="NOT_ANNOTATED_CDS"/>
    <property type="molecule type" value="Genomic_DNA"/>
</dbReference>